<reference evidence="6" key="3">
    <citation type="submission" date="2021-01" db="EMBL/GenBank/DDBJ databases">
        <title>Phytophthora aleatoria, a newly-described species from Pinus radiata is distinct from Phytophthora cactorum isolates based on comparative genomics.</title>
        <authorList>
            <person name="Mcdougal R."/>
            <person name="Panda P."/>
            <person name="Williams N."/>
            <person name="Studholme D.J."/>
        </authorList>
    </citation>
    <scope>NUCLEOTIDE SEQUENCE</scope>
    <source>
        <strain evidence="6">NZFS 3830</strain>
    </source>
</reference>
<sequence>MPRYVVVEYLQGLTITVSDVTKLARNTTRLKDVADILTKYPCIMNEQALRGRHRRVREVKRQVASSYCYSYVIPEVLVISLQAGLDHFRSRQAAERKAHNEDHDVVHLTSTPSSADGTTLAVWVTPELDPFSSECVSATRAFFRTMKTCERWENDLTWLLQDWSKVSGRPVEFLALETASNGKTAPAAKQHLVQLAGEVVLK</sequence>
<dbReference type="Proteomes" id="UP000251314">
    <property type="component" value="Unassembled WGS sequence"/>
</dbReference>
<dbReference type="Proteomes" id="UP000697107">
    <property type="component" value="Unassembled WGS sequence"/>
</dbReference>
<evidence type="ECO:0000313" key="4">
    <source>
        <dbReference type="EMBL" id="KAG2987578.1"/>
    </source>
</evidence>
<organism evidence="7 8">
    <name type="scientific">Phytophthora cactorum</name>
    <dbReference type="NCBI Taxonomy" id="29920"/>
    <lineage>
        <taxon>Eukaryota</taxon>
        <taxon>Sar</taxon>
        <taxon>Stramenopiles</taxon>
        <taxon>Oomycota</taxon>
        <taxon>Peronosporomycetes</taxon>
        <taxon>Peronosporales</taxon>
        <taxon>Peronosporaceae</taxon>
        <taxon>Phytophthora</taxon>
    </lineage>
</organism>
<dbReference type="VEuPathDB" id="FungiDB:PC110_g15204"/>
<accession>A0A329RV69</accession>
<dbReference type="EMBL" id="RCMG01000354">
    <property type="protein sequence ID" value="KAG2855928.1"/>
    <property type="molecule type" value="Genomic_DNA"/>
</dbReference>
<dbReference type="Proteomes" id="UP000774804">
    <property type="component" value="Unassembled WGS sequence"/>
</dbReference>
<evidence type="ECO:0000313" key="3">
    <source>
        <dbReference type="EMBL" id="KAG2936461.1"/>
    </source>
</evidence>
<reference evidence="7 8" key="1">
    <citation type="submission" date="2018-01" db="EMBL/GenBank/DDBJ databases">
        <title>Draft genome of the strawberry crown rot pathogen Phytophthora cactorum.</title>
        <authorList>
            <person name="Armitage A.D."/>
            <person name="Lysoe E."/>
            <person name="Nellist C.F."/>
            <person name="Harrison R.J."/>
            <person name="Brurberg M.B."/>
        </authorList>
    </citation>
    <scope>NUCLEOTIDE SEQUENCE [LARGE SCALE GENOMIC DNA]</scope>
    <source>
        <strain evidence="7 8">10300</strain>
    </source>
</reference>
<evidence type="ECO:0000313" key="8">
    <source>
        <dbReference type="Proteomes" id="UP000251314"/>
    </source>
</evidence>
<dbReference type="OrthoDB" id="100298at2759"/>
<gene>
    <name evidence="6" type="ORF">JG687_00014727</name>
    <name evidence="7" type="ORF">PC110_g15204</name>
    <name evidence="1" type="ORF">PC113_g12022</name>
    <name evidence="2" type="ORF">PC115_g12260</name>
    <name evidence="3" type="ORF">PC117_g12103</name>
    <name evidence="4" type="ORF">PC118_g7205</name>
    <name evidence="5" type="ORF">PC129_g6867</name>
</gene>
<dbReference type="EMBL" id="RCMI01000405">
    <property type="protein sequence ID" value="KAG2912688.1"/>
    <property type="molecule type" value="Genomic_DNA"/>
</dbReference>
<dbReference type="EMBL" id="RCML01000169">
    <property type="protein sequence ID" value="KAG2987578.1"/>
    <property type="molecule type" value="Genomic_DNA"/>
</dbReference>
<dbReference type="Proteomes" id="UP000760860">
    <property type="component" value="Unassembled WGS sequence"/>
</dbReference>
<name>A0A329RV69_9STRA</name>
<evidence type="ECO:0000313" key="2">
    <source>
        <dbReference type="EMBL" id="KAG2912688.1"/>
    </source>
</evidence>
<reference evidence="1" key="2">
    <citation type="submission" date="2018-10" db="EMBL/GenBank/DDBJ databases">
        <title>Effector identification in a new, highly contiguous assembly of the strawberry crown rot pathogen Phytophthora cactorum.</title>
        <authorList>
            <person name="Armitage A.D."/>
            <person name="Nellist C.F."/>
            <person name="Bates H."/>
            <person name="Vickerstaff R.J."/>
            <person name="Harrison R.J."/>
        </authorList>
    </citation>
    <scope>NUCLEOTIDE SEQUENCE</scope>
    <source>
        <strain evidence="1">15-7</strain>
        <strain evidence="2">4032</strain>
        <strain evidence="3">4040</strain>
        <strain evidence="4">P415</strain>
        <strain evidence="5">P421</strain>
    </source>
</reference>
<dbReference type="EMBL" id="RCMK01000326">
    <property type="protein sequence ID" value="KAG2936461.1"/>
    <property type="molecule type" value="Genomic_DNA"/>
</dbReference>
<dbReference type="EMBL" id="RCMV01000181">
    <property type="protein sequence ID" value="KAG3222418.1"/>
    <property type="molecule type" value="Genomic_DNA"/>
</dbReference>
<dbReference type="EMBL" id="JAENGZ010001224">
    <property type="protein sequence ID" value="KAG6949639.1"/>
    <property type="molecule type" value="Genomic_DNA"/>
</dbReference>
<dbReference type="Proteomes" id="UP000688947">
    <property type="component" value="Unassembled WGS sequence"/>
</dbReference>
<evidence type="ECO:0000313" key="1">
    <source>
        <dbReference type="EMBL" id="KAG2855928.1"/>
    </source>
</evidence>
<dbReference type="AlphaFoldDB" id="A0A329RV69"/>
<evidence type="ECO:0000313" key="5">
    <source>
        <dbReference type="EMBL" id="KAG3222418.1"/>
    </source>
</evidence>
<evidence type="ECO:0000313" key="7">
    <source>
        <dbReference type="EMBL" id="RAW28415.1"/>
    </source>
</evidence>
<protein>
    <submittedName>
        <fullName evidence="7">Uncharacterized protein</fullName>
    </submittedName>
</protein>
<proteinExistence type="predicted"/>
<dbReference type="Proteomes" id="UP000735874">
    <property type="component" value="Unassembled WGS sequence"/>
</dbReference>
<keyword evidence="8" id="KW-1185">Reference proteome</keyword>
<evidence type="ECO:0000313" key="6">
    <source>
        <dbReference type="EMBL" id="KAG6949639.1"/>
    </source>
</evidence>
<dbReference type="Proteomes" id="UP000736787">
    <property type="component" value="Unassembled WGS sequence"/>
</dbReference>
<dbReference type="EMBL" id="MJFZ01000490">
    <property type="protein sequence ID" value="RAW28415.1"/>
    <property type="molecule type" value="Genomic_DNA"/>
</dbReference>
<comment type="caution">
    <text evidence="7">The sequence shown here is derived from an EMBL/GenBank/DDBJ whole genome shotgun (WGS) entry which is preliminary data.</text>
</comment>